<evidence type="ECO:0000313" key="4">
    <source>
        <dbReference type="Proteomes" id="UP000030889"/>
    </source>
</evidence>
<dbReference type="EMBL" id="JRGF01000003">
    <property type="protein sequence ID" value="KHE42567.1"/>
    <property type="molecule type" value="Genomic_DNA"/>
</dbReference>
<gene>
    <name evidence="3" type="ORF">LG35_02955</name>
</gene>
<keyword evidence="4" id="KW-1185">Reference proteome</keyword>
<sequence length="262" mass="28585">MKVKEITAILEEAAPLFLQESYDNSGLLVGDPEAEIDSALICVDATESVVAEAAEVGAGLVLSHHPVIFHPLKRLTGGSYIERTVAEAVRRGIALYACHTNLDSAPEGMSRMLGNLLGLRNVILLEPTATEMPGSGFGIVGEPEHVLPTEEFLRTVRDRLSLRCIRYSGITRPTVRRAALCTGAGASMMSAAKRAGADVYLSADFKYNDFLDADRELVIADIGHFESEYCAIDLIYEIIRKKMPTFALHKSMRSVNPVNYLT</sequence>
<dbReference type="Gene3D" id="3.40.1390.30">
    <property type="entry name" value="NIF3 (NGG1p interacting factor 3)-like"/>
    <property type="match status" value="2"/>
</dbReference>
<name>A0ABR4YKD6_9BACT</name>
<comment type="similarity">
    <text evidence="1">Belongs to the GTP cyclohydrolase I type 2/NIF3 family.</text>
</comment>
<dbReference type="NCBIfam" id="TIGR00486">
    <property type="entry name" value="YbgI_SA1388"/>
    <property type="match status" value="1"/>
</dbReference>
<organism evidence="3 4">
    <name type="scientific">Alistipes inops</name>
    <dbReference type="NCBI Taxonomy" id="1501391"/>
    <lineage>
        <taxon>Bacteria</taxon>
        <taxon>Pseudomonadati</taxon>
        <taxon>Bacteroidota</taxon>
        <taxon>Bacteroidia</taxon>
        <taxon>Bacteroidales</taxon>
        <taxon>Rikenellaceae</taxon>
        <taxon>Alistipes</taxon>
    </lineage>
</organism>
<evidence type="ECO:0000256" key="2">
    <source>
        <dbReference type="ARBA" id="ARBA00022723"/>
    </source>
</evidence>
<keyword evidence="2" id="KW-0479">Metal-binding</keyword>
<proteinExistence type="inferred from homology"/>
<dbReference type="PANTHER" id="PTHR13799">
    <property type="entry name" value="NGG1 INTERACTING FACTOR 3"/>
    <property type="match status" value="1"/>
</dbReference>
<dbReference type="InterPro" id="IPR002678">
    <property type="entry name" value="DUF34/NIF3"/>
</dbReference>
<accession>A0ABR4YKD6</accession>
<evidence type="ECO:0000256" key="1">
    <source>
        <dbReference type="ARBA" id="ARBA00006964"/>
    </source>
</evidence>
<protein>
    <submittedName>
        <fullName evidence="3">Dinuclear metal center protein</fullName>
    </submittedName>
</protein>
<dbReference type="InterPro" id="IPR036069">
    <property type="entry name" value="DUF34/NIF3_sf"/>
</dbReference>
<dbReference type="PANTHER" id="PTHR13799:SF14">
    <property type="entry name" value="GTP CYCLOHYDROLASE 1 TYPE 2 HOMOLOG"/>
    <property type="match status" value="1"/>
</dbReference>
<dbReference type="Pfam" id="PF01784">
    <property type="entry name" value="DUF34_NIF3"/>
    <property type="match status" value="1"/>
</dbReference>
<dbReference type="RefSeq" id="WP_035472083.1">
    <property type="nucleotide sequence ID" value="NZ_JRGF01000003.1"/>
</dbReference>
<dbReference type="SUPFAM" id="SSF102705">
    <property type="entry name" value="NIF3 (NGG1p interacting factor 3)-like"/>
    <property type="match status" value="1"/>
</dbReference>
<dbReference type="Proteomes" id="UP000030889">
    <property type="component" value="Unassembled WGS sequence"/>
</dbReference>
<comment type="caution">
    <text evidence="3">The sequence shown here is derived from an EMBL/GenBank/DDBJ whole genome shotgun (WGS) entry which is preliminary data.</text>
</comment>
<reference evidence="3 4" key="1">
    <citation type="submission" date="2014-09" db="EMBL/GenBank/DDBJ databases">
        <title>Alistipes sp. 627, sp. nov., a novel member of the family Rikenellaceae isolated from human faeces.</title>
        <authorList>
            <person name="Shkoporov A.N."/>
            <person name="Chaplin A.V."/>
            <person name="Motuzova O.V."/>
            <person name="Kafarskaia L.I."/>
            <person name="Khokhlova E.V."/>
            <person name="Efimov B.A."/>
        </authorList>
    </citation>
    <scope>NUCLEOTIDE SEQUENCE [LARGE SCALE GENOMIC DNA]</scope>
    <source>
        <strain evidence="3 4">627</strain>
    </source>
</reference>
<evidence type="ECO:0000313" key="3">
    <source>
        <dbReference type="EMBL" id="KHE42567.1"/>
    </source>
</evidence>